<evidence type="ECO:0000313" key="1">
    <source>
        <dbReference type="EMBL" id="MCZ4280307.1"/>
    </source>
</evidence>
<comment type="caution">
    <text evidence="1">The sequence shown here is derived from an EMBL/GenBank/DDBJ whole genome shotgun (WGS) entry which is preliminary data.</text>
</comment>
<reference evidence="1" key="1">
    <citation type="submission" date="2022-12" db="EMBL/GenBank/DDBJ databases">
        <title>Bacterial isolates from different developmental stages of Nematostella vectensis.</title>
        <authorList>
            <person name="Fraune S."/>
        </authorList>
    </citation>
    <scope>NUCLEOTIDE SEQUENCE</scope>
    <source>
        <strain evidence="1">G21630-S1</strain>
    </source>
</reference>
<evidence type="ECO:0008006" key="3">
    <source>
        <dbReference type="Google" id="ProtNLM"/>
    </source>
</evidence>
<keyword evidence="2" id="KW-1185">Reference proteome</keyword>
<gene>
    <name evidence="1" type="ORF">O4H49_05935</name>
</gene>
<protein>
    <recommendedName>
        <fullName evidence="3">Mor transcription activator domain-containing protein</fullName>
    </recommendedName>
</protein>
<evidence type="ECO:0000313" key="2">
    <source>
        <dbReference type="Proteomes" id="UP001069802"/>
    </source>
</evidence>
<name>A0ABT4LGT6_9PROT</name>
<accession>A0ABT4LGT6</accession>
<sequence length="155" mass="18230">MKRQIFKGIPIYDDQAFKTLEDLFNENRGQILAALPWLVSELIEQVSFKITLEFIYENGGRKLYIRNDWKDLADKFGFPVTEQLYNQIMHLSDSSGYLEIPSPWGVSERIRRALVVSSYNKGMSREEIRETFGVSSRSLTDLFRRKSRQRERLSL</sequence>
<dbReference type="RefSeq" id="WP_269422517.1">
    <property type="nucleotide sequence ID" value="NZ_JAPWGY010000002.1"/>
</dbReference>
<organism evidence="1 2">
    <name type="scientific">Kiloniella laminariae</name>
    <dbReference type="NCBI Taxonomy" id="454162"/>
    <lineage>
        <taxon>Bacteria</taxon>
        <taxon>Pseudomonadati</taxon>
        <taxon>Pseudomonadota</taxon>
        <taxon>Alphaproteobacteria</taxon>
        <taxon>Rhodospirillales</taxon>
        <taxon>Kiloniellaceae</taxon>
        <taxon>Kiloniella</taxon>
    </lineage>
</organism>
<proteinExistence type="predicted"/>
<dbReference type="EMBL" id="JAPWGY010000002">
    <property type="protein sequence ID" value="MCZ4280307.1"/>
    <property type="molecule type" value="Genomic_DNA"/>
</dbReference>
<dbReference type="Proteomes" id="UP001069802">
    <property type="component" value="Unassembled WGS sequence"/>
</dbReference>